<accession>A0A9D4HBL5</accession>
<comment type="caution">
    <text evidence="1">The sequence shown here is derived from an EMBL/GenBank/DDBJ whole genome shotgun (WGS) entry which is preliminary data.</text>
</comment>
<evidence type="ECO:0000313" key="1">
    <source>
        <dbReference type="EMBL" id="KAH3713969.1"/>
    </source>
</evidence>
<name>A0A9D4HBL5_DREPO</name>
<organism evidence="1 2">
    <name type="scientific">Dreissena polymorpha</name>
    <name type="common">Zebra mussel</name>
    <name type="synonym">Mytilus polymorpha</name>
    <dbReference type="NCBI Taxonomy" id="45954"/>
    <lineage>
        <taxon>Eukaryota</taxon>
        <taxon>Metazoa</taxon>
        <taxon>Spiralia</taxon>
        <taxon>Lophotrochozoa</taxon>
        <taxon>Mollusca</taxon>
        <taxon>Bivalvia</taxon>
        <taxon>Autobranchia</taxon>
        <taxon>Heteroconchia</taxon>
        <taxon>Euheterodonta</taxon>
        <taxon>Imparidentia</taxon>
        <taxon>Neoheterodontei</taxon>
        <taxon>Myida</taxon>
        <taxon>Dreissenoidea</taxon>
        <taxon>Dreissenidae</taxon>
        <taxon>Dreissena</taxon>
    </lineage>
</organism>
<proteinExistence type="predicted"/>
<reference evidence="1" key="1">
    <citation type="journal article" date="2019" name="bioRxiv">
        <title>The Genome of the Zebra Mussel, Dreissena polymorpha: A Resource for Invasive Species Research.</title>
        <authorList>
            <person name="McCartney M.A."/>
            <person name="Auch B."/>
            <person name="Kono T."/>
            <person name="Mallez S."/>
            <person name="Zhang Y."/>
            <person name="Obille A."/>
            <person name="Becker A."/>
            <person name="Abrahante J.E."/>
            <person name="Garbe J."/>
            <person name="Badalamenti J.P."/>
            <person name="Herman A."/>
            <person name="Mangelson H."/>
            <person name="Liachko I."/>
            <person name="Sullivan S."/>
            <person name="Sone E.D."/>
            <person name="Koren S."/>
            <person name="Silverstein K.A.T."/>
            <person name="Beckman K.B."/>
            <person name="Gohl D.M."/>
        </authorList>
    </citation>
    <scope>NUCLEOTIDE SEQUENCE</scope>
    <source>
        <strain evidence="1">Duluth1</strain>
        <tissue evidence="1">Whole animal</tissue>
    </source>
</reference>
<reference evidence="1" key="2">
    <citation type="submission" date="2020-11" db="EMBL/GenBank/DDBJ databases">
        <authorList>
            <person name="McCartney M.A."/>
            <person name="Auch B."/>
            <person name="Kono T."/>
            <person name="Mallez S."/>
            <person name="Becker A."/>
            <person name="Gohl D.M."/>
            <person name="Silverstein K.A.T."/>
            <person name="Koren S."/>
            <person name="Bechman K.B."/>
            <person name="Herman A."/>
            <person name="Abrahante J.E."/>
            <person name="Garbe J."/>
        </authorList>
    </citation>
    <scope>NUCLEOTIDE SEQUENCE</scope>
    <source>
        <strain evidence="1">Duluth1</strain>
        <tissue evidence="1">Whole animal</tissue>
    </source>
</reference>
<gene>
    <name evidence="1" type="ORF">DPMN_073772</name>
</gene>
<dbReference type="EMBL" id="JAIWYP010000014">
    <property type="protein sequence ID" value="KAH3713969.1"/>
    <property type="molecule type" value="Genomic_DNA"/>
</dbReference>
<sequence>MNNVNTDDEFIPESPCTLDDSTTTGAIAVATDNVTKVERFYSVIFKQTEYHVRDNIHEDFEIQYDSWQNVTHY</sequence>
<dbReference type="AlphaFoldDB" id="A0A9D4HBL5"/>
<evidence type="ECO:0000313" key="2">
    <source>
        <dbReference type="Proteomes" id="UP000828390"/>
    </source>
</evidence>
<protein>
    <submittedName>
        <fullName evidence="1">Uncharacterized protein</fullName>
    </submittedName>
</protein>
<keyword evidence="2" id="KW-1185">Reference proteome</keyword>
<dbReference type="Proteomes" id="UP000828390">
    <property type="component" value="Unassembled WGS sequence"/>
</dbReference>